<dbReference type="EMBL" id="JH431820">
    <property type="status" value="NOT_ANNOTATED_CDS"/>
    <property type="molecule type" value="Genomic_DNA"/>
</dbReference>
<reference evidence="1" key="2">
    <citation type="submission" date="2015-02" db="UniProtKB">
        <authorList>
            <consortium name="EnsemblMetazoa"/>
        </authorList>
    </citation>
    <scope>IDENTIFICATION</scope>
</reference>
<reference evidence="2" key="1">
    <citation type="submission" date="2011-05" db="EMBL/GenBank/DDBJ databases">
        <authorList>
            <person name="Richards S.R."/>
            <person name="Qu J."/>
            <person name="Jiang H."/>
            <person name="Jhangiani S.N."/>
            <person name="Agravi P."/>
            <person name="Goodspeed R."/>
            <person name="Gross S."/>
            <person name="Mandapat C."/>
            <person name="Jackson L."/>
            <person name="Mathew T."/>
            <person name="Pu L."/>
            <person name="Thornton R."/>
            <person name="Saada N."/>
            <person name="Wilczek-Boney K.B."/>
            <person name="Lee S."/>
            <person name="Kovar C."/>
            <person name="Wu Y."/>
            <person name="Scherer S.E."/>
            <person name="Worley K.C."/>
            <person name="Muzny D.M."/>
            <person name="Gibbs R."/>
        </authorList>
    </citation>
    <scope>NUCLEOTIDE SEQUENCE</scope>
    <source>
        <strain evidence="2">Brora</strain>
    </source>
</reference>
<dbReference type="EnsemblMetazoa" id="SMAR008025-RA">
    <property type="protein sequence ID" value="SMAR008025-PA"/>
    <property type="gene ID" value="SMAR008025"/>
</dbReference>
<name>T1J366_STRMM</name>
<dbReference type="AlphaFoldDB" id="T1J366"/>
<protein>
    <submittedName>
        <fullName evidence="1">Uncharacterized protein</fullName>
    </submittedName>
</protein>
<sequence length="137" mass="15181">MQVTGAECVDATAMSNAGPPNASGTAKKRTKWIFYFINNFIYLSSKTYEFRGHFKFPQMLNAFRRVGYQLRHAHRGTSHKYPGSNGEIFILPIVDVGQDAHGFSNGIIEYGFIGRHAQISSQPASVIRIAGALQSEI</sequence>
<organism evidence="1 2">
    <name type="scientific">Strigamia maritima</name>
    <name type="common">European centipede</name>
    <name type="synonym">Geophilus maritimus</name>
    <dbReference type="NCBI Taxonomy" id="126957"/>
    <lineage>
        <taxon>Eukaryota</taxon>
        <taxon>Metazoa</taxon>
        <taxon>Ecdysozoa</taxon>
        <taxon>Arthropoda</taxon>
        <taxon>Myriapoda</taxon>
        <taxon>Chilopoda</taxon>
        <taxon>Pleurostigmophora</taxon>
        <taxon>Geophilomorpha</taxon>
        <taxon>Linotaeniidae</taxon>
        <taxon>Strigamia</taxon>
    </lineage>
</organism>
<keyword evidence="2" id="KW-1185">Reference proteome</keyword>
<dbReference type="Proteomes" id="UP000014500">
    <property type="component" value="Unassembled WGS sequence"/>
</dbReference>
<evidence type="ECO:0000313" key="1">
    <source>
        <dbReference type="EnsemblMetazoa" id="SMAR008025-PA"/>
    </source>
</evidence>
<dbReference type="HOGENOM" id="CLU_1867678_0_0_1"/>
<accession>T1J366</accession>
<proteinExistence type="predicted"/>
<evidence type="ECO:0000313" key="2">
    <source>
        <dbReference type="Proteomes" id="UP000014500"/>
    </source>
</evidence>